<evidence type="ECO:0000256" key="7">
    <source>
        <dbReference type="HAMAP-Rule" id="MF_00968"/>
    </source>
</evidence>
<evidence type="ECO:0000259" key="10">
    <source>
        <dbReference type="PROSITE" id="PS51192"/>
    </source>
</evidence>
<organism evidence="13 14">
    <name type="scientific">Xylophilus rhododendri</name>
    <dbReference type="NCBI Taxonomy" id="2697032"/>
    <lineage>
        <taxon>Bacteria</taxon>
        <taxon>Pseudomonadati</taxon>
        <taxon>Pseudomonadota</taxon>
        <taxon>Betaproteobacteria</taxon>
        <taxon>Burkholderiales</taxon>
        <taxon>Xylophilus</taxon>
    </lineage>
</organism>
<dbReference type="PROSITE" id="PS51195">
    <property type="entry name" value="Q_MOTIF"/>
    <property type="match status" value="1"/>
</dbReference>
<dbReference type="InterPro" id="IPR044742">
    <property type="entry name" value="DEAD/DEAH_RhlB"/>
</dbReference>
<dbReference type="PANTHER" id="PTHR47959:SF13">
    <property type="entry name" value="ATP-DEPENDENT RNA HELICASE RHLE"/>
    <property type="match status" value="1"/>
</dbReference>
<dbReference type="InterPro" id="IPR014001">
    <property type="entry name" value="Helicase_ATP-bd"/>
</dbReference>
<feature type="domain" description="Helicase C-terminal" evidence="11">
    <location>
        <begin position="230"/>
        <end position="383"/>
    </location>
</feature>
<sequence length="612" mass="63548">MTFDELNLAPAIVEAVREQGYETPTPIQAQAIPLVLAGHDLLAGAQTGTGKTAAFTLPLLQRLSQDEGNGGKKKVRALVLTPTRELAAQVEESVRTYGKNLKLSSAVIFGGVGMNPQIDRLRHGVDILVATPGRLLDLQQQGHLDLSAVQVLILDEADRMLDMGFIHDVKKILALVPKEKQSLLFSATFSDEIRELANGLLRNPQSVQVTPSNTTVQRITQVIHPVGRAKKKALLAHIINRHEWSQVLVFTRTKFGANNVAEFLEKNGISAMALHGNKSQSARTQALAGFKSGEIRALVATDIAARGIDIDELPHVVNYEIPNVSEDYVHRIGRTGRAGADGAAVSLVCMDEEGFMYDIERFTKQKIAVEVVEGFGPDEGERAEPIAMGRQTIWGGAGKPPSREVMAAAAKAARTEMMQRIRDNKAGQGGGAGGGNGGGGGGQPRGGQPAGRRNGGGNGGGGGQGQRFGQGGGNGGGGNFGNGGNFGGNGGQNQPRGPRPERADRGADRGDFPPVPREERQPRHHGNAISPSQADQLAHRRAESMGQGGAAGQPDPLRTSVDSMAGRGRRPGGGGGGGGGGGYGRRSGGGGGNGGGGGGGFGRGGGGGRFGR</sequence>
<dbReference type="CDD" id="cd00268">
    <property type="entry name" value="DEADc"/>
    <property type="match status" value="1"/>
</dbReference>
<proteinExistence type="inferred from homology"/>
<dbReference type="InterPro" id="IPR011545">
    <property type="entry name" value="DEAD/DEAH_box_helicase_dom"/>
</dbReference>
<evidence type="ECO:0000256" key="9">
    <source>
        <dbReference type="SAM" id="MobiDB-lite"/>
    </source>
</evidence>
<comment type="catalytic activity">
    <reaction evidence="6 7">
        <text>ATP + H2O = ADP + phosphate + H(+)</text>
        <dbReference type="Rhea" id="RHEA:13065"/>
        <dbReference type="ChEBI" id="CHEBI:15377"/>
        <dbReference type="ChEBI" id="CHEBI:15378"/>
        <dbReference type="ChEBI" id="CHEBI:30616"/>
        <dbReference type="ChEBI" id="CHEBI:43474"/>
        <dbReference type="ChEBI" id="CHEBI:456216"/>
        <dbReference type="EC" id="3.6.4.13"/>
    </reaction>
</comment>
<dbReference type="GO" id="GO:0016787">
    <property type="term" value="F:hydrolase activity"/>
    <property type="evidence" value="ECO:0007669"/>
    <property type="project" value="UniProtKB-KW"/>
</dbReference>
<dbReference type="GO" id="GO:0003676">
    <property type="term" value="F:nucleic acid binding"/>
    <property type="evidence" value="ECO:0007669"/>
    <property type="project" value="InterPro"/>
</dbReference>
<dbReference type="GO" id="GO:0005524">
    <property type="term" value="F:ATP binding"/>
    <property type="evidence" value="ECO:0007669"/>
    <property type="project" value="UniProtKB-UniRule"/>
</dbReference>
<evidence type="ECO:0000256" key="4">
    <source>
        <dbReference type="ARBA" id="ARBA00022806"/>
    </source>
</evidence>
<dbReference type="SUPFAM" id="SSF52540">
    <property type="entry name" value="P-loop containing nucleoside triphosphate hydrolases"/>
    <property type="match status" value="1"/>
</dbReference>
<evidence type="ECO:0000259" key="12">
    <source>
        <dbReference type="PROSITE" id="PS51195"/>
    </source>
</evidence>
<dbReference type="FunFam" id="3.40.50.300:FF:000108">
    <property type="entry name" value="ATP-dependent RNA helicase RhlE"/>
    <property type="match status" value="1"/>
</dbReference>
<dbReference type="Gene3D" id="3.40.50.300">
    <property type="entry name" value="P-loop containing nucleotide triphosphate hydrolases"/>
    <property type="match status" value="2"/>
</dbReference>
<dbReference type="GO" id="GO:0009266">
    <property type="term" value="P:response to temperature stimulus"/>
    <property type="evidence" value="ECO:0007669"/>
    <property type="project" value="UniProtKB-ARBA"/>
</dbReference>
<dbReference type="PROSITE" id="PS51194">
    <property type="entry name" value="HELICASE_CTER"/>
    <property type="match status" value="1"/>
</dbReference>
<feature type="compositionally biased region" description="Gly residues" evidence="9">
    <location>
        <begin position="571"/>
        <end position="612"/>
    </location>
</feature>
<gene>
    <name evidence="7" type="primary">rhlE</name>
    <name evidence="13" type="ORF">GT347_23335</name>
</gene>
<dbReference type="FunFam" id="3.40.50.300:FF:000468">
    <property type="entry name" value="ATP-dependent RNA helicase RhlE"/>
    <property type="match status" value="1"/>
</dbReference>
<dbReference type="PANTHER" id="PTHR47959">
    <property type="entry name" value="ATP-DEPENDENT RNA HELICASE RHLE-RELATED"/>
    <property type="match status" value="1"/>
</dbReference>
<evidence type="ECO:0000256" key="3">
    <source>
        <dbReference type="ARBA" id="ARBA00022801"/>
    </source>
</evidence>
<dbReference type="Pfam" id="PF00270">
    <property type="entry name" value="DEAD"/>
    <property type="match status" value="1"/>
</dbReference>
<comment type="similarity">
    <text evidence="7">Belongs to the DEAD box helicase family. RhlE subfamily.</text>
</comment>
<evidence type="ECO:0000313" key="14">
    <source>
        <dbReference type="Proteomes" id="UP000464787"/>
    </source>
</evidence>
<evidence type="ECO:0000256" key="2">
    <source>
        <dbReference type="ARBA" id="ARBA00022741"/>
    </source>
</evidence>
<dbReference type="InterPro" id="IPR000629">
    <property type="entry name" value="RNA-helicase_DEAD-box_CS"/>
</dbReference>
<feature type="compositionally biased region" description="Basic and acidic residues" evidence="9">
    <location>
        <begin position="498"/>
        <end position="521"/>
    </location>
</feature>
<protein>
    <recommendedName>
        <fullName evidence="7">ATP-dependent RNA helicase RhlE</fullName>
        <ecNumber evidence="7">3.6.4.13</ecNumber>
    </recommendedName>
</protein>
<reference evidence="13 14" key="1">
    <citation type="submission" date="2020-01" db="EMBL/GenBank/DDBJ databases">
        <title>Genome sequencing of strain KACC 21265.</title>
        <authorList>
            <person name="Heo J."/>
            <person name="Kim S.-J."/>
            <person name="Kim J.-S."/>
            <person name="Hong S.-B."/>
            <person name="Kwon S.-W."/>
        </authorList>
    </citation>
    <scope>NUCLEOTIDE SEQUENCE [LARGE SCALE GENOMIC DNA]</scope>
    <source>
        <strain evidence="13 14">KACC 21265</strain>
    </source>
</reference>
<dbReference type="KEGG" id="xyk:GT347_23335"/>
<dbReference type="GO" id="GO:0005829">
    <property type="term" value="C:cytosol"/>
    <property type="evidence" value="ECO:0007669"/>
    <property type="project" value="TreeGrafter"/>
</dbReference>
<keyword evidence="3 7" id="KW-0378">Hydrolase</keyword>
<dbReference type="RefSeq" id="WP_160554468.1">
    <property type="nucleotide sequence ID" value="NZ_CP047650.1"/>
</dbReference>
<evidence type="ECO:0000256" key="5">
    <source>
        <dbReference type="ARBA" id="ARBA00022840"/>
    </source>
</evidence>
<name>A0A857JD22_9BURK</name>
<dbReference type="AlphaFoldDB" id="A0A857JD22"/>
<evidence type="ECO:0000313" key="13">
    <source>
        <dbReference type="EMBL" id="QHJ00659.1"/>
    </source>
</evidence>
<keyword evidence="2 7" id="KW-0547">Nucleotide-binding</keyword>
<dbReference type="GO" id="GO:0003724">
    <property type="term" value="F:RNA helicase activity"/>
    <property type="evidence" value="ECO:0007669"/>
    <property type="project" value="UniProtKB-UniRule"/>
</dbReference>
<dbReference type="InterPro" id="IPR001650">
    <property type="entry name" value="Helicase_C-like"/>
</dbReference>
<keyword evidence="14" id="KW-1185">Reference proteome</keyword>
<keyword evidence="4 7" id="KW-0347">Helicase</keyword>
<accession>A0A857JD22</accession>
<evidence type="ECO:0000256" key="8">
    <source>
        <dbReference type="PROSITE-ProRule" id="PRU00552"/>
    </source>
</evidence>
<keyword evidence="7" id="KW-0690">Ribosome biogenesis</keyword>
<feature type="short sequence motif" description="Q motif" evidence="8">
    <location>
        <begin position="1"/>
        <end position="29"/>
    </location>
</feature>
<dbReference type="InterPro" id="IPR027417">
    <property type="entry name" value="P-loop_NTPase"/>
</dbReference>
<keyword evidence="1 7" id="KW-0963">Cytoplasm</keyword>
<keyword evidence="5 7" id="KW-0067">ATP-binding</keyword>
<dbReference type="Proteomes" id="UP000464787">
    <property type="component" value="Chromosome"/>
</dbReference>
<feature type="compositionally biased region" description="Gly residues" evidence="9">
    <location>
        <begin position="427"/>
        <end position="491"/>
    </location>
</feature>
<comment type="subcellular location">
    <subcellularLocation>
        <location evidence="7">Cytoplasm</location>
    </subcellularLocation>
</comment>
<feature type="region of interest" description="Disordered" evidence="9">
    <location>
        <begin position="392"/>
        <end position="612"/>
    </location>
</feature>
<dbReference type="HAMAP" id="MF_00968">
    <property type="entry name" value="DEAD_helicase_RhlE"/>
    <property type="match status" value="1"/>
</dbReference>
<feature type="domain" description="Helicase ATP-binding" evidence="10">
    <location>
        <begin position="32"/>
        <end position="207"/>
    </location>
</feature>
<dbReference type="InterPro" id="IPR050079">
    <property type="entry name" value="DEAD_box_RNA_helicase"/>
</dbReference>
<dbReference type="EMBL" id="CP047650">
    <property type="protein sequence ID" value="QHJ00659.1"/>
    <property type="molecule type" value="Genomic_DNA"/>
</dbReference>
<dbReference type="PROSITE" id="PS51192">
    <property type="entry name" value="HELICASE_ATP_BIND_1"/>
    <property type="match status" value="1"/>
</dbReference>
<comment type="function">
    <text evidence="7">DEAD-box RNA helicase involved in ribosome assembly. Has RNA-dependent ATPase activity and unwinds double-stranded RNA.</text>
</comment>
<dbReference type="SMART" id="SM00490">
    <property type="entry name" value="HELICc"/>
    <property type="match status" value="1"/>
</dbReference>
<feature type="domain" description="DEAD-box RNA helicase Q" evidence="12">
    <location>
        <begin position="1"/>
        <end position="29"/>
    </location>
</feature>
<dbReference type="Pfam" id="PF00271">
    <property type="entry name" value="Helicase_C"/>
    <property type="match status" value="1"/>
</dbReference>
<dbReference type="EC" id="3.6.4.13" evidence="7"/>
<dbReference type="CDD" id="cd18787">
    <property type="entry name" value="SF2_C_DEAD"/>
    <property type="match status" value="1"/>
</dbReference>
<dbReference type="GO" id="GO:0042255">
    <property type="term" value="P:ribosome assembly"/>
    <property type="evidence" value="ECO:0007669"/>
    <property type="project" value="InterPro"/>
</dbReference>
<dbReference type="InterPro" id="IPR014014">
    <property type="entry name" value="RNA_helicase_DEAD_Q_motif"/>
</dbReference>
<evidence type="ECO:0000259" key="11">
    <source>
        <dbReference type="PROSITE" id="PS51194"/>
    </source>
</evidence>
<feature type="compositionally biased region" description="Basic and acidic residues" evidence="9">
    <location>
        <begin position="413"/>
        <end position="425"/>
    </location>
</feature>
<evidence type="ECO:0000256" key="1">
    <source>
        <dbReference type="ARBA" id="ARBA00022490"/>
    </source>
</evidence>
<dbReference type="PROSITE" id="PS00039">
    <property type="entry name" value="DEAD_ATP_HELICASE"/>
    <property type="match status" value="1"/>
</dbReference>
<dbReference type="SMART" id="SM00487">
    <property type="entry name" value="DEXDc"/>
    <property type="match status" value="1"/>
</dbReference>
<dbReference type="InterPro" id="IPR028622">
    <property type="entry name" value="DEAD_helicase_RhlE"/>
</dbReference>
<evidence type="ECO:0000256" key="6">
    <source>
        <dbReference type="ARBA" id="ARBA00047984"/>
    </source>
</evidence>